<name>A0A1G2QHV2_9BACT</name>
<reference evidence="2 3" key="1">
    <citation type="journal article" date="2016" name="Nat. Commun.">
        <title>Thousands of microbial genomes shed light on interconnected biogeochemical processes in an aquifer system.</title>
        <authorList>
            <person name="Anantharaman K."/>
            <person name="Brown C.T."/>
            <person name="Hug L.A."/>
            <person name="Sharon I."/>
            <person name="Castelle C.J."/>
            <person name="Probst A.J."/>
            <person name="Thomas B.C."/>
            <person name="Singh A."/>
            <person name="Wilkins M.J."/>
            <person name="Karaoz U."/>
            <person name="Brodie E.L."/>
            <person name="Williams K.H."/>
            <person name="Hubbard S.S."/>
            <person name="Banfield J.F."/>
        </authorList>
    </citation>
    <scope>NUCLEOTIDE SEQUENCE [LARGE SCALE GENOMIC DNA]</scope>
</reference>
<organism evidence="2 3">
    <name type="scientific">Candidatus Vogelbacteria bacterium RIFOXYD1_FULL_46_19</name>
    <dbReference type="NCBI Taxonomy" id="1802439"/>
    <lineage>
        <taxon>Bacteria</taxon>
        <taxon>Candidatus Vogeliibacteriota</taxon>
    </lineage>
</organism>
<proteinExistence type="predicted"/>
<protein>
    <submittedName>
        <fullName evidence="2">Uncharacterized protein</fullName>
    </submittedName>
</protein>
<dbReference type="Proteomes" id="UP000177838">
    <property type="component" value="Unassembled WGS sequence"/>
</dbReference>
<dbReference type="AlphaFoldDB" id="A0A1G2QHV2"/>
<evidence type="ECO:0000313" key="2">
    <source>
        <dbReference type="EMBL" id="OHA59561.1"/>
    </source>
</evidence>
<accession>A0A1G2QHV2</accession>
<evidence type="ECO:0000256" key="1">
    <source>
        <dbReference type="SAM" id="MobiDB-lite"/>
    </source>
</evidence>
<comment type="caution">
    <text evidence="2">The sequence shown here is derived from an EMBL/GenBank/DDBJ whole genome shotgun (WGS) entry which is preliminary data.</text>
</comment>
<dbReference type="EMBL" id="MHTK01000006">
    <property type="protein sequence ID" value="OHA59561.1"/>
    <property type="molecule type" value="Genomic_DNA"/>
</dbReference>
<sequence length="67" mass="7236">MARETPEDHVTDGFQKGYEAESDSPNTGAISGGFAGLLGSEQFSNEHEQGREAACQDRDASVRNRGY</sequence>
<evidence type="ECO:0000313" key="3">
    <source>
        <dbReference type="Proteomes" id="UP000177838"/>
    </source>
</evidence>
<feature type="region of interest" description="Disordered" evidence="1">
    <location>
        <begin position="1"/>
        <end position="67"/>
    </location>
</feature>
<gene>
    <name evidence="2" type="ORF">A2589_01720</name>
</gene>
<feature type="compositionally biased region" description="Basic and acidic residues" evidence="1">
    <location>
        <begin position="44"/>
        <end position="67"/>
    </location>
</feature>
<feature type="compositionally biased region" description="Basic and acidic residues" evidence="1">
    <location>
        <begin position="1"/>
        <end position="11"/>
    </location>
</feature>